<gene>
    <name evidence="1" type="ORF">OPT61_g5270</name>
</gene>
<proteinExistence type="predicted"/>
<evidence type="ECO:0000313" key="1">
    <source>
        <dbReference type="EMBL" id="KAJ8112339.1"/>
    </source>
</evidence>
<evidence type="ECO:0000313" key="2">
    <source>
        <dbReference type="Proteomes" id="UP001153331"/>
    </source>
</evidence>
<name>A0ACC2IAV3_9PLEO</name>
<organism evidence="1 2">
    <name type="scientific">Boeremia exigua</name>
    <dbReference type="NCBI Taxonomy" id="749465"/>
    <lineage>
        <taxon>Eukaryota</taxon>
        <taxon>Fungi</taxon>
        <taxon>Dikarya</taxon>
        <taxon>Ascomycota</taxon>
        <taxon>Pezizomycotina</taxon>
        <taxon>Dothideomycetes</taxon>
        <taxon>Pleosporomycetidae</taxon>
        <taxon>Pleosporales</taxon>
        <taxon>Pleosporineae</taxon>
        <taxon>Didymellaceae</taxon>
        <taxon>Boeremia</taxon>
    </lineage>
</organism>
<dbReference type="EMBL" id="JAPHNI010000332">
    <property type="protein sequence ID" value="KAJ8112339.1"/>
    <property type="molecule type" value="Genomic_DNA"/>
</dbReference>
<accession>A0ACC2IAV3</accession>
<keyword evidence="2" id="KW-1185">Reference proteome</keyword>
<comment type="caution">
    <text evidence="1">The sequence shown here is derived from an EMBL/GenBank/DDBJ whole genome shotgun (WGS) entry which is preliminary data.</text>
</comment>
<dbReference type="Proteomes" id="UP001153331">
    <property type="component" value="Unassembled WGS sequence"/>
</dbReference>
<protein>
    <submittedName>
        <fullName evidence="1">Uncharacterized protein</fullName>
    </submittedName>
</protein>
<sequence>MVSHDIEIQDLSSLPQNVHSIQKLIDRLVSSYSHHGLLILTITLLVFFVATRLFSDFLFPKVIYPDTFKRLTVNHKRRFVNHHVLIAAKGLMIALALYPYLAVVTGLADFGTPFIKGASTTMGDITIIATSIFIGMYLHELLYISSDVAWVSVLHHLGAVVVASVMVTRNVRWEKESNTTAYTVLIMTYGIFDILAGLWPRPVMVIRTVWPEKHRMNMWFCYAAMILTILGTVSETIVAMYLYCINISGWSTAVQWATPICHVIFMVAQGFSSNIMYKLARKHSRRLKLQDAVDMEKAIQD</sequence>
<reference evidence="1" key="1">
    <citation type="submission" date="2022-11" db="EMBL/GenBank/DDBJ databases">
        <title>Genome Sequence of Boeremia exigua.</title>
        <authorList>
            <person name="Buettner E."/>
        </authorList>
    </citation>
    <scope>NUCLEOTIDE SEQUENCE</scope>
    <source>
        <strain evidence="1">CU02</strain>
    </source>
</reference>